<feature type="region of interest" description="Disordered" evidence="6">
    <location>
        <begin position="943"/>
        <end position="968"/>
    </location>
</feature>
<keyword evidence="5" id="KW-0472">Membrane</keyword>
<feature type="domain" description="PKD/REJ-like" evidence="7">
    <location>
        <begin position="666"/>
        <end position="826"/>
    </location>
</feature>
<keyword evidence="3" id="KW-0677">Repeat</keyword>
<evidence type="ECO:0000256" key="3">
    <source>
        <dbReference type="ARBA" id="ARBA00022737"/>
    </source>
</evidence>
<comment type="caution">
    <text evidence="8">The sequence shown here is derived from an EMBL/GenBank/DDBJ whole genome shotgun (WGS) entry which is preliminary data.</text>
</comment>
<evidence type="ECO:0000256" key="1">
    <source>
        <dbReference type="ARBA" id="ARBA00004370"/>
    </source>
</evidence>
<dbReference type="InterPro" id="IPR002859">
    <property type="entry name" value="PKD/REJ-like"/>
</dbReference>
<evidence type="ECO:0000256" key="4">
    <source>
        <dbReference type="ARBA" id="ARBA00022989"/>
    </source>
</evidence>
<accession>A0ABQ8S2G6</accession>
<organism evidence="8 9">
    <name type="scientific">Periplaneta americana</name>
    <name type="common">American cockroach</name>
    <name type="synonym">Blatta americana</name>
    <dbReference type="NCBI Taxonomy" id="6978"/>
    <lineage>
        <taxon>Eukaryota</taxon>
        <taxon>Metazoa</taxon>
        <taxon>Ecdysozoa</taxon>
        <taxon>Arthropoda</taxon>
        <taxon>Hexapoda</taxon>
        <taxon>Insecta</taxon>
        <taxon>Pterygota</taxon>
        <taxon>Neoptera</taxon>
        <taxon>Polyneoptera</taxon>
        <taxon>Dictyoptera</taxon>
        <taxon>Blattodea</taxon>
        <taxon>Blattoidea</taxon>
        <taxon>Blattidae</taxon>
        <taxon>Blattinae</taxon>
        <taxon>Periplaneta</taxon>
    </lineage>
</organism>
<dbReference type="Pfam" id="PF02010">
    <property type="entry name" value="REJ"/>
    <property type="match status" value="2"/>
</dbReference>
<feature type="region of interest" description="Disordered" evidence="6">
    <location>
        <begin position="171"/>
        <end position="197"/>
    </location>
</feature>
<dbReference type="PANTHER" id="PTHR46730:SF1">
    <property type="entry name" value="PLAT DOMAIN-CONTAINING PROTEIN"/>
    <property type="match status" value="1"/>
</dbReference>
<dbReference type="Proteomes" id="UP001148838">
    <property type="component" value="Unassembled WGS sequence"/>
</dbReference>
<sequence length="1030" mass="111895">MELTIPSLAAGSSVVCYVRRKDQQTVEVVQAAEVETGRVQCSAYVAQRASRMEWGAAYTWDAAIDREGCASPVNLTANALPPVMQLAQFTDDLRKVRIVFDHNVDGSENCADIFTPDTLSLLGNEMTSFCTLLLGANCSFVANSLIVTLGVNPTLQGNSTLQLRDDSKVFREQSDPSLTTPASGKVMLTSPDPKTSSPQFEVMAPMLICPDTRMGSALGRTSVMPDSGAGGNTQFIRIVPYGAQKLEYSWTVNFSAQAKDQRHNLMVWRSVRMLQTQLKKASKPLQSNQIAINTSMLMPGIEYKISVTAGNVLGAQSQTREFSFQVMNASGPGASQLVLKGPTTTRGDADLYLEAMLMSCEPQIMQPALNYQWNIDGDLAQKVELSKGSRLRLRSGVLQGGKTYNISVACSSDSKEPAAVINASAWQNVTVLSGGIQACISKQAVALGTGQALQLDASASRDLDHSAGNLQFSWCCQRLLGGRCLLPRAGEAVTLQSAFKNEFSQPVLSLPAGVLPVGRYGSAEYVFTVEVSKAGGAASKAQTLVEVMPGSPALVNVPLGMQLSPVNPKVGVTVPAVVMDTREGCRMWWSVLQEPGREFLDLAEVVGLGDPVLVTLEESRDVMGSLQYFTPRLTLICPEESFTRTGLTCREFPLVIPGPTGTWPGLKDNAGYKLRLSVACPKQQTSYADFLIITNSPPSVKALKVSSRGLFDICYFHCPIMYNFIIITVQVSPEEGEALRTRFTFSTEAADDSVADLPLLYRFGYRIGEQEPSHIFSMSNVELHADTILPAAMSVVPTLEVCDVNNLCSAVEGASVTVKLPTNLTLAEVQQVGAQFRDHVAAGQYVEAQSLALASLQTLKRLPDQSLHTAATEIIEAEIRKELKHQQDRLDMNSGSLQSSLDFLDMSIKVLSELPMSGSTLQDLVAFKDKILSLAKHSGELKQKYSSFSDRQKKPSRHRRSNQGSPQIPVLELKNVETMLKLSEREIKEGNSSAVLQAKKKLLNEVHTYMFNLCFGKEMLVALGKMSSEA</sequence>
<reference evidence="8 9" key="1">
    <citation type="journal article" date="2022" name="Allergy">
        <title>Genome assembly and annotation of Periplaneta americana reveal a comprehensive cockroach allergen profile.</title>
        <authorList>
            <person name="Wang L."/>
            <person name="Xiong Q."/>
            <person name="Saelim N."/>
            <person name="Wang L."/>
            <person name="Nong W."/>
            <person name="Wan A.T."/>
            <person name="Shi M."/>
            <person name="Liu X."/>
            <person name="Cao Q."/>
            <person name="Hui J.H.L."/>
            <person name="Sookrung N."/>
            <person name="Leung T.F."/>
            <person name="Tungtrongchitr A."/>
            <person name="Tsui S.K.W."/>
        </authorList>
    </citation>
    <scope>NUCLEOTIDE SEQUENCE [LARGE SCALE GENOMIC DNA]</scope>
    <source>
        <strain evidence="8">PWHHKU_190912</strain>
    </source>
</reference>
<evidence type="ECO:0000256" key="2">
    <source>
        <dbReference type="ARBA" id="ARBA00022692"/>
    </source>
</evidence>
<name>A0ABQ8S2G6_PERAM</name>
<gene>
    <name evidence="8" type="ORF">ANN_24214</name>
</gene>
<protein>
    <recommendedName>
        <fullName evidence="7">PKD/REJ-like domain-containing protein</fullName>
    </recommendedName>
</protein>
<keyword evidence="2" id="KW-0812">Transmembrane</keyword>
<dbReference type="PANTHER" id="PTHR46730">
    <property type="entry name" value="POLYCYSTIN-1"/>
    <property type="match status" value="1"/>
</dbReference>
<evidence type="ECO:0000256" key="6">
    <source>
        <dbReference type="SAM" id="MobiDB-lite"/>
    </source>
</evidence>
<comment type="subcellular location">
    <subcellularLocation>
        <location evidence="1">Membrane</location>
    </subcellularLocation>
</comment>
<keyword evidence="4" id="KW-1133">Transmembrane helix</keyword>
<evidence type="ECO:0000256" key="5">
    <source>
        <dbReference type="ARBA" id="ARBA00023136"/>
    </source>
</evidence>
<evidence type="ECO:0000259" key="7">
    <source>
        <dbReference type="Pfam" id="PF02010"/>
    </source>
</evidence>
<proteinExistence type="predicted"/>
<keyword evidence="9" id="KW-1185">Reference proteome</keyword>
<dbReference type="EMBL" id="JAJSOF020000037">
    <property type="protein sequence ID" value="KAJ4428199.1"/>
    <property type="molecule type" value="Genomic_DNA"/>
</dbReference>
<evidence type="ECO:0000313" key="9">
    <source>
        <dbReference type="Proteomes" id="UP001148838"/>
    </source>
</evidence>
<evidence type="ECO:0000313" key="8">
    <source>
        <dbReference type="EMBL" id="KAJ4428199.1"/>
    </source>
</evidence>
<feature type="domain" description="PKD/REJ-like" evidence="7">
    <location>
        <begin position="369"/>
        <end position="555"/>
    </location>
</feature>